<comment type="caution">
    <text evidence="1">The sequence shown here is derived from an EMBL/GenBank/DDBJ whole genome shotgun (WGS) entry which is preliminary data.</text>
</comment>
<sequence>MICKSAATGPPTNYRTKRDTGVAVRLGGEPAEIALFSCHTAVLAATPGLFDSDALEAISACDGLESAFHGIGIPKHKARYGSAVWPPHRVTLGFLCQSLNGMALRIEHRFPGHR</sequence>
<reference evidence="1 2" key="1">
    <citation type="journal article" date="2019" name="Emerg. Microbes Infect.">
        <title>Comprehensive subspecies identification of 175 nontuberculous mycobacteria species based on 7547 genomic profiles.</title>
        <authorList>
            <person name="Matsumoto Y."/>
            <person name="Kinjo T."/>
            <person name="Motooka D."/>
            <person name="Nabeya D."/>
            <person name="Jung N."/>
            <person name="Uechi K."/>
            <person name="Horii T."/>
            <person name="Iida T."/>
            <person name="Fujita J."/>
            <person name="Nakamura S."/>
        </authorList>
    </citation>
    <scope>NUCLEOTIDE SEQUENCE [LARGE SCALE GENOMIC DNA]</scope>
    <source>
        <strain evidence="1 2">JCM 30723</strain>
    </source>
</reference>
<proteinExistence type="predicted"/>
<accession>A0A7I9Y4J3</accession>
<evidence type="ECO:0000313" key="1">
    <source>
        <dbReference type="EMBL" id="GFG83595.1"/>
    </source>
</evidence>
<dbReference type="EMBL" id="BLKY01000001">
    <property type="protein sequence ID" value="GFG83595.1"/>
    <property type="molecule type" value="Genomic_DNA"/>
</dbReference>
<gene>
    <name evidence="1" type="ORF">MALGJ_02710</name>
</gene>
<protein>
    <submittedName>
        <fullName evidence="1">Uncharacterized protein</fullName>
    </submittedName>
</protein>
<evidence type="ECO:0000313" key="2">
    <source>
        <dbReference type="Proteomes" id="UP000465305"/>
    </source>
</evidence>
<name>A0A7I9Y4J3_MYCAL</name>
<organism evidence="1 2">
    <name type="scientific">Mycolicibacter algericus</name>
    <name type="common">Mycobacterium algericum</name>
    <dbReference type="NCBI Taxonomy" id="1288388"/>
    <lineage>
        <taxon>Bacteria</taxon>
        <taxon>Bacillati</taxon>
        <taxon>Actinomycetota</taxon>
        <taxon>Actinomycetes</taxon>
        <taxon>Mycobacteriales</taxon>
        <taxon>Mycobacteriaceae</taxon>
        <taxon>Mycolicibacter</taxon>
    </lineage>
</organism>
<dbReference type="AlphaFoldDB" id="A0A7I9Y4J3"/>
<dbReference type="Proteomes" id="UP000465305">
    <property type="component" value="Unassembled WGS sequence"/>
</dbReference>